<gene>
    <name evidence="1" type="ORF">QC762_0002610</name>
</gene>
<dbReference type="RefSeq" id="XP_062747807.1">
    <property type="nucleotide sequence ID" value="XM_062882764.1"/>
</dbReference>
<proteinExistence type="predicted"/>
<organism evidence="1 2">
    <name type="scientific">Podospora pseudocomata</name>
    <dbReference type="NCBI Taxonomy" id="2093779"/>
    <lineage>
        <taxon>Eukaryota</taxon>
        <taxon>Fungi</taxon>
        <taxon>Dikarya</taxon>
        <taxon>Ascomycota</taxon>
        <taxon>Pezizomycotina</taxon>
        <taxon>Sordariomycetes</taxon>
        <taxon>Sordariomycetidae</taxon>
        <taxon>Sordariales</taxon>
        <taxon>Podosporaceae</taxon>
        <taxon>Podospora</taxon>
    </lineage>
</organism>
<dbReference type="Proteomes" id="UP001323405">
    <property type="component" value="Unassembled WGS sequence"/>
</dbReference>
<evidence type="ECO:0000313" key="2">
    <source>
        <dbReference type="Proteomes" id="UP001323405"/>
    </source>
</evidence>
<reference evidence="1 2" key="1">
    <citation type="journal article" date="2023" name="bioRxiv">
        <title>High-quality genome assemblies of four members of thePodospora anserinaspecies complex.</title>
        <authorList>
            <person name="Ament-Velasquez S.L."/>
            <person name="Vogan A.A."/>
            <person name="Wallerman O."/>
            <person name="Hartmann F."/>
            <person name="Gautier V."/>
            <person name="Silar P."/>
            <person name="Giraud T."/>
            <person name="Johannesson H."/>
        </authorList>
    </citation>
    <scope>NUCLEOTIDE SEQUENCE [LARGE SCALE GENOMIC DNA]</scope>
    <source>
        <strain evidence="1 2">CBS 415.72m</strain>
    </source>
</reference>
<sequence length="44" mass="5429">MQEQKRLLQDPVLRRSSRTRWAEILLGRHMLHRQIRQHRSSARP</sequence>
<evidence type="ECO:0000313" key="1">
    <source>
        <dbReference type="EMBL" id="KAK4658835.1"/>
    </source>
</evidence>
<name>A0ABR0GST7_9PEZI</name>
<protein>
    <submittedName>
        <fullName evidence="1">Uncharacterized protein</fullName>
    </submittedName>
</protein>
<keyword evidence="2" id="KW-1185">Reference proteome</keyword>
<comment type="caution">
    <text evidence="1">The sequence shown here is derived from an EMBL/GenBank/DDBJ whole genome shotgun (WGS) entry which is preliminary data.</text>
</comment>
<dbReference type="EMBL" id="JAFFHA010000001">
    <property type="protein sequence ID" value="KAK4658835.1"/>
    <property type="molecule type" value="Genomic_DNA"/>
</dbReference>
<accession>A0ABR0GST7</accession>
<dbReference type="GeneID" id="87902249"/>